<organism evidence="1 2">
    <name type="scientific">Cyprinus carpio</name>
    <name type="common">Common carp</name>
    <dbReference type="NCBI Taxonomy" id="7962"/>
    <lineage>
        <taxon>Eukaryota</taxon>
        <taxon>Metazoa</taxon>
        <taxon>Chordata</taxon>
        <taxon>Craniata</taxon>
        <taxon>Vertebrata</taxon>
        <taxon>Euteleostomi</taxon>
        <taxon>Actinopterygii</taxon>
        <taxon>Neopterygii</taxon>
        <taxon>Teleostei</taxon>
        <taxon>Ostariophysi</taxon>
        <taxon>Cypriniformes</taxon>
        <taxon>Cyprinidae</taxon>
        <taxon>Cyprininae</taxon>
        <taxon>Cyprinus</taxon>
    </lineage>
</organism>
<protein>
    <submittedName>
        <fullName evidence="1">Uncharacterized protein</fullName>
    </submittedName>
</protein>
<dbReference type="AlphaFoldDB" id="A0A8C2L2P7"/>
<dbReference type="Ensembl" id="ENSCCRT00020129062.1">
    <property type="protein sequence ID" value="ENSCCRP00020118417.1"/>
    <property type="gene ID" value="ENSCCRG00020053222.1"/>
</dbReference>
<evidence type="ECO:0000313" key="2">
    <source>
        <dbReference type="Proteomes" id="UP000694701"/>
    </source>
</evidence>
<reference evidence="1" key="1">
    <citation type="submission" date="2025-08" db="UniProtKB">
        <authorList>
            <consortium name="Ensembl"/>
        </authorList>
    </citation>
    <scope>IDENTIFICATION</scope>
</reference>
<sequence>MAASVSDSTQRPLQNAMKLVKVAIQLDTGNRHKRTFKGRDLPNVQCRKGCFGDVIGYRIQVTI</sequence>
<proteinExistence type="predicted"/>
<accession>A0A8C2L2P7</accession>
<evidence type="ECO:0000313" key="1">
    <source>
        <dbReference type="Ensembl" id="ENSCCRP00020118417.1"/>
    </source>
</evidence>
<name>A0A8C2L2P7_CYPCA</name>
<dbReference type="Proteomes" id="UP000694701">
    <property type="component" value="Unplaced"/>
</dbReference>